<sequence length="78" mass="9185">MIDAKKAAMVAANYLMEILERRPDGLEVEEIELSDDDFYWLVTLGYDVDPLGRNRKYKVFRIRADSGEVESMKIRWNE</sequence>
<comment type="caution">
    <text evidence="1">The sequence shown here is derived from an EMBL/GenBank/DDBJ whole genome shotgun (WGS) entry which is preliminary data.</text>
</comment>
<evidence type="ECO:0000313" key="1">
    <source>
        <dbReference type="EMBL" id="MBI5250399.1"/>
    </source>
</evidence>
<proteinExistence type="predicted"/>
<evidence type="ECO:0000313" key="2">
    <source>
        <dbReference type="Proteomes" id="UP000807825"/>
    </source>
</evidence>
<dbReference type="Proteomes" id="UP000807825">
    <property type="component" value="Unassembled WGS sequence"/>
</dbReference>
<dbReference type="AlphaFoldDB" id="A0A9D6V2N7"/>
<protein>
    <recommendedName>
        <fullName evidence="3">PepSY domain-containing protein</fullName>
    </recommendedName>
</protein>
<accession>A0A9D6V2N7</accession>
<name>A0A9D6V2N7_9BACT</name>
<gene>
    <name evidence="1" type="ORF">HY912_12965</name>
</gene>
<reference evidence="1" key="1">
    <citation type="submission" date="2020-07" db="EMBL/GenBank/DDBJ databases">
        <title>Huge and variable diversity of episymbiotic CPR bacteria and DPANN archaea in groundwater ecosystems.</title>
        <authorList>
            <person name="He C.Y."/>
            <person name="Keren R."/>
            <person name="Whittaker M."/>
            <person name="Farag I.F."/>
            <person name="Doudna J."/>
            <person name="Cate J.H.D."/>
            <person name="Banfield J.F."/>
        </authorList>
    </citation>
    <scope>NUCLEOTIDE SEQUENCE</scope>
    <source>
        <strain evidence="1">NC_groundwater_1664_Pr3_B-0.1um_52_9</strain>
    </source>
</reference>
<evidence type="ECO:0008006" key="3">
    <source>
        <dbReference type="Google" id="ProtNLM"/>
    </source>
</evidence>
<dbReference type="EMBL" id="JACRDE010000340">
    <property type="protein sequence ID" value="MBI5250399.1"/>
    <property type="molecule type" value="Genomic_DNA"/>
</dbReference>
<organism evidence="1 2">
    <name type="scientific">Desulfomonile tiedjei</name>
    <dbReference type="NCBI Taxonomy" id="2358"/>
    <lineage>
        <taxon>Bacteria</taxon>
        <taxon>Pseudomonadati</taxon>
        <taxon>Thermodesulfobacteriota</taxon>
        <taxon>Desulfomonilia</taxon>
        <taxon>Desulfomonilales</taxon>
        <taxon>Desulfomonilaceae</taxon>
        <taxon>Desulfomonile</taxon>
    </lineage>
</organism>